<dbReference type="AlphaFoldDB" id="B9XE53"/>
<dbReference type="STRING" id="320771.Cflav_PD4607"/>
<accession>B9XE53</accession>
<name>B9XE53_PEDPL</name>
<proteinExistence type="predicted"/>
<evidence type="ECO:0000313" key="2">
    <source>
        <dbReference type="EMBL" id="EEF61944.1"/>
    </source>
</evidence>
<reference evidence="2 3" key="1">
    <citation type="journal article" date="2011" name="J. Bacteriol.">
        <title>Genome sequence of 'Pedosphaera parvula' Ellin514, an aerobic Verrucomicrobial isolate from pasture soil.</title>
        <authorList>
            <person name="Kant R."/>
            <person name="van Passel M.W."/>
            <person name="Sangwan P."/>
            <person name="Palva A."/>
            <person name="Lucas S."/>
            <person name="Copeland A."/>
            <person name="Lapidus A."/>
            <person name="Glavina Del Rio T."/>
            <person name="Dalin E."/>
            <person name="Tice H."/>
            <person name="Bruce D."/>
            <person name="Goodwin L."/>
            <person name="Pitluck S."/>
            <person name="Chertkov O."/>
            <person name="Larimer F.W."/>
            <person name="Land M.L."/>
            <person name="Hauser L."/>
            <person name="Brettin T.S."/>
            <person name="Detter J.C."/>
            <person name="Han S."/>
            <person name="de Vos W.M."/>
            <person name="Janssen P.H."/>
            <person name="Smidt H."/>
        </authorList>
    </citation>
    <scope>NUCLEOTIDE SEQUENCE [LARGE SCALE GENOMIC DNA]</scope>
    <source>
        <strain evidence="2 3">Ellin514</strain>
    </source>
</reference>
<gene>
    <name evidence="2" type="ORF">Cflav_PD4607</name>
</gene>
<sequence length="179" mass="20043" precursor="true">MIREWNTKLLKLMQNSAHPQSAPNPAGKGTESSDVGLKFVMIFMGILLASAIVIHLILGLQFRHYLHTHGQADQEAQERQVLPAVAQSRQLWPEPHLQISPTTDLEHFRDRENIELQSYGWVDKKAGIVRIPIDRAMDLLLQKGLPVRTSTNAAQTGGSNLQLIQDRRGEYVPPQGGNQ</sequence>
<feature type="transmembrane region" description="Helical" evidence="1">
    <location>
        <begin position="39"/>
        <end position="60"/>
    </location>
</feature>
<organism evidence="2 3">
    <name type="scientific">Pedosphaera parvula (strain Ellin514)</name>
    <dbReference type="NCBI Taxonomy" id="320771"/>
    <lineage>
        <taxon>Bacteria</taxon>
        <taxon>Pseudomonadati</taxon>
        <taxon>Verrucomicrobiota</taxon>
        <taxon>Pedosphaerae</taxon>
        <taxon>Pedosphaerales</taxon>
        <taxon>Pedosphaeraceae</taxon>
        <taxon>Pedosphaera</taxon>
    </lineage>
</organism>
<keyword evidence="1" id="KW-0472">Membrane</keyword>
<keyword evidence="3" id="KW-1185">Reference proteome</keyword>
<dbReference type="EMBL" id="ABOX02000007">
    <property type="protein sequence ID" value="EEF61944.1"/>
    <property type="molecule type" value="Genomic_DNA"/>
</dbReference>
<keyword evidence="1" id="KW-0812">Transmembrane</keyword>
<protein>
    <submittedName>
        <fullName evidence="2">Uncharacterized protein</fullName>
    </submittedName>
</protein>
<dbReference type="Proteomes" id="UP000003688">
    <property type="component" value="Unassembled WGS sequence"/>
</dbReference>
<evidence type="ECO:0000256" key="1">
    <source>
        <dbReference type="SAM" id="Phobius"/>
    </source>
</evidence>
<comment type="caution">
    <text evidence="2">The sequence shown here is derived from an EMBL/GenBank/DDBJ whole genome shotgun (WGS) entry which is preliminary data.</text>
</comment>
<keyword evidence="1" id="KW-1133">Transmembrane helix</keyword>
<evidence type="ECO:0000313" key="3">
    <source>
        <dbReference type="Proteomes" id="UP000003688"/>
    </source>
</evidence>